<evidence type="ECO:0000256" key="1">
    <source>
        <dbReference type="ARBA" id="ARBA00022737"/>
    </source>
</evidence>
<dbReference type="SMART" id="SM00042">
    <property type="entry name" value="CUB"/>
    <property type="match status" value="3"/>
</dbReference>
<evidence type="ECO:0000313" key="7">
    <source>
        <dbReference type="Proteomes" id="UP000245119"/>
    </source>
</evidence>
<feature type="domain" description="CUB" evidence="4">
    <location>
        <begin position="253"/>
        <end position="317"/>
    </location>
</feature>
<evidence type="ECO:0008006" key="8">
    <source>
        <dbReference type="Google" id="ProtNLM"/>
    </source>
</evidence>
<reference evidence="6 7" key="1">
    <citation type="submission" date="2018-04" db="EMBL/GenBank/DDBJ databases">
        <title>The genome of golden apple snail Pomacea canaliculata provides insight into stress tolerance and invasive adaptation.</title>
        <authorList>
            <person name="Liu C."/>
            <person name="Liu B."/>
            <person name="Ren Y."/>
            <person name="Zhang Y."/>
            <person name="Wang H."/>
            <person name="Li S."/>
            <person name="Jiang F."/>
            <person name="Yin L."/>
            <person name="Zhang G."/>
            <person name="Qian W."/>
            <person name="Fan W."/>
        </authorList>
    </citation>
    <scope>NUCLEOTIDE SEQUENCE [LARGE SCALE GENOMIC DNA]</scope>
    <source>
        <strain evidence="6">SZHN2017</strain>
        <tissue evidence="6">Muscle</tissue>
    </source>
</reference>
<dbReference type="Pfam" id="PF00431">
    <property type="entry name" value="CUB"/>
    <property type="match status" value="4"/>
</dbReference>
<comment type="caution">
    <text evidence="3">Lacks conserved residue(s) required for the propagation of feature annotation.</text>
</comment>
<dbReference type="PROSITE" id="PS01180">
    <property type="entry name" value="CUB"/>
    <property type="match status" value="4"/>
</dbReference>
<dbReference type="InterPro" id="IPR007110">
    <property type="entry name" value="Ig-like_dom"/>
</dbReference>
<keyword evidence="1" id="KW-0677">Repeat</keyword>
<proteinExistence type="predicted"/>
<dbReference type="InterPro" id="IPR036179">
    <property type="entry name" value="Ig-like_dom_sf"/>
</dbReference>
<protein>
    <recommendedName>
        <fullName evidence="8">CUB domain-containing protein</fullName>
    </recommendedName>
</protein>
<dbReference type="Proteomes" id="UP000245119">
    <property type="component" value="Linkage Group LG7"/>
</dbReference>
<dbReference type="CDD" id="cd00041">
    <property type="entry name" value="CUB"/>
    <property type="match status" value="5"/>
</dbReference>
<feature type="domain" description="CUB" evidence="4">
    <location>
        <begin position="189"/>
        <end position="235"/>
    </location>
</feature>
<accession>A0A2T7P127</accession>
<dbReference type="PANTHER" id="PTHR24251">
    <property type="entry name" value="OVOCHYMASE-RELATED"/>
    <property type="match status" value="1"/>
</dbReference>
<dbReference type="PROSITE" id="PS50835">
    <property type="entry name" value="IG_LIKE"/>
    <property type="match status" value="1"/>
</dbReference>
<gene>
    <name evidence="6" type="ORF">C0Q70_12280</name>
</gene>
<keyword evidence="7" id="KW-1185">Reference proteome</keyword>
<dbReference type="OrthoDB" id="6345439at2759"/>
<feature type="domain" description="CUB" evidence="4">
    <location>
        <begin position="123"/>
        <end position="187"/>
    </location>
</feature>
<name>A0A2T7P127_POMCA</name>
<dbReference type="EMBL" id="PZQS01000007">
    <property type="protein sequence ID" value="PVD27128.1"/>
    <property type="molecule type" value="Genomic_DNA"/>
</dbReference>
<evidence type="ECO:0000313" key="6">
    <source>
        <dbReference type="EMBL" id="PVD27128.1"/>
    </source>
</evidence>
<dbReference type="InterPro" id="IPR000859">
    <property type="entry name" value="CUB_dom"/>
</dbReference>
<dbReference type="Gene3D" id="2.60.40.10">
    <property type="entry name" value="Immunoglobulins"/>
    <property type="match status" value="1"/>
</dbReference>
<evidence type="ECO:0000259" key="4">
    <source>
        <dbReference type="PROSITE" id="PS01180"/>
    </source>
</evidence>
<sequence>MPRGTLRCGVRYIVSQGLQPMASAHNTLQHVKAFLRVGVYDAYTTYTTYTDYNEILSTNARVMEQQDAAACSHRLHRWPWTFHPIRALDLASRFVYNEDLRPCRNTLSLLKPRALIKTFRTVCPVNPATLFANPGYARFLTSPNYPSQYGNNLNCRWIVEAPPGHVVKVTLLDLNLELNYDYVDLLNVCGAFHLFPSARQVNYLTSPNYPRSYENNVNCWRLISAPRGYVVRVTVLNATMEQGLDYVQLFDVCPVNPATLFAIAGHNRYLASPNYPSHYGNNLNCRWIVEAPPGHVVKVTVLDLSLQLNHDYVDLLNVVLFVVLRKNNFKINYLHALFSEQFHQPRLMIMDLHSFCLVCSLNGTILSARPGITDYLTSPNFPMLYYRAADPIYLRAVAGQLGYLTSPNYPSNYENNTNCMRRITATMQYVVKVTILNMNMDPCRDVIQIFDVPIPIFTSTTEPTQGLAVTTTTAKTSDSTTSGTPLTTSVCSVSPSILAAEAWIVRYITTPNYPLNYDNNARCQRRISAPSGYFIKLTALHFDLESLDYLEVFDVCSGGPSRLKSEVGRVGILMSPNYPSNYNKHHHSALSGSEASDVATQRSGSRITSIACLYKHLDIITLMCSVSSPALSALVGNIRYLTSPNYPNNYYKIGEQHYLGSHGRRHQHTTILRQQIIQQKLQIALLQITRVKKRHLKTYLFQQQDRWTALLGKSRKKMRHLHTTLLQQRIIQQKLLIALLQTTRVKKRHLKTYLLQQQDQWTALLGKSRKKMRHLHTTLLQQRIIQQKLQIALLQTTRVKKRHLKTFLFQQQDQWTALLGKSRKKMRHQHTTLLQQRIIQQILLIALLQKLRVKIRHLQPHLLLQQVNLLTCRQPDCKDAGVYHCSIMYNSGTFTQPDPKVLDESENLTVTVPPGNITISVSPDNEINVANTTVELLCNAVIGVYDQATKNTEEWTWEFNDKMYGWRTYTKDSDIRKDTPIQVPGTCYYRQVCYLTLLLTPDDSKREYRCSVENNGDKDSASLTLGIALHQPKLHQLRFSVYTAIKNMARMQARTRTEGKALHQLKLHQLRALHQLKLHQLRALDRPKLHPLRWLRPAGLQTPNKSAHAQLQINPKELELTDDISSSSVVISCAAPPGVTIYEISLTRFTPQTGRKLVTAVAGVNQGLPTFEPHTDLTQYNANLAGGIGQGSITLELKQPNNGTGSPNRQTLYYSENVTFTVASGNITASVSPNLEFYAVNDTVTLKCIAIVGNSQLTFTFITFFVRYHNSSPKCQRRKHLHVYMHLHLSIPVTSSVIANDLDRKAFIFQEGGLAQLQLNPSQLQLPDGTSTGSVNVYCGVPSGITPSALREIKLRRFSRETNREQKLVSVVAGVNQGQAVLEPDSGLPQNTATVTGGIGQRAINLTLTQVKNNLTVTVALGNINSSRTPNFDVYAVNETVELQCAAIIGRIDYLEAWRWMWEYYDGSSMAWRQYTRTRDIAIADPARVPGSCSYRQTSSLTLVLKAEDSQRQYRCTLQKNFETKSAIITIGKLTVPLLLLFLKTPVPVHASLTVYARDVTANDGLLNEALLSYNLIQTHCDSLMELQAVLHQQRALHQPKLHQLREALLSYNLIQTNCYSLMELLVVLFRFPVEFPVPATEQSLARADITVNQGQASLDANSGLTQNTVTVSGSTSQKSMTLTLTQAECEDAGTYVCQIPYNAATGGNTQIQTIDVYENFTVIVPPGNMTMTADPQIQDGNYIVGEPLTLSCNCMIGPYDSAEGCFNPTFINREPCANPSFINRECASKLDKDDEAVQVSALIYTMGNDAERILTSFGLDARQRQEYDTVLEKFDE</sequence>
<feature type="domain" description="Ig-like" evidence="5">
    <location>
        <begin position="914"/>
        <end position="1024"/>
    </location>
</feature>
<evidence type="ECO:0000256" key="2">
    <source>
        <dbReference type="ARBA" id="ARBA00023157"/>
    </source>
</evidence>
<dbReference type="SUPFAM" id="SSF48726">
    <property type="entry name" value="Immunoglobulin"/>
    <property type="match status" value="1"/>
</dbReference>
<dbReference type="PANTHER" id="PTHR24251:SF30">
    <property type="entry name" value="MEMBRANE FRIZZLED-RELATED PROTEIN"/>
    <property type="match status" value="1"/>
</dbReference>
<organism evidence="6 7">
    <name type="scientific">Pomacea canaliculata</name>
    <name type="common">Golden apple snail</name>
    <dbReference type="NCBI Taxonomy" id="400727"/>
    <lineage>
        <taxon>Eukaryota</taxon>
        <taxon>Metazoa</taxon>
        <taxon>Spiralia</taxon>
        <taxon>Lophotrochozoa</taxon>
        <taxon>Mollusca</taxon>
        <taxon>Gastropoda</taxon>
        <taxon>Caenogastropoda</taxon>
        <taxon>Architaenioglossa</taxon>
        <taxon>Ampullarioidea</taxon>
        <taxon>Ampullariidae</taxon>
        <taxon>Pomacea</taxon>
    </lineage>
</organism>
<evidence type="ECO:0000259" key="5">
    <source>
        <dbReference type="PROSITE" id="PS50835"/>
    </source>
</evidence>
<dbReference type="InterPro" id="IPR035914">
    <property type="entry name" value="Sperma_CUB_dom_sf"/>
</dbReference>
<dbReference type="Gene3D" id="2.60.120.290">
    <property type="entry name" value="Spermadhesin, CUB domain"/>
    <property type="match status" value="5"/>
</dbReference>
<keyword evidence="2" id="KW-1015">Disulfide bond</keyword>
<evidence type="ECO:0000256" key="3">
    <source>
        <dbReference type="PROSITE-ProRule" id="PRU00059"/>
    </source>
</evidence>
<dbReference type="InterPro" id="IPR013783">
    <property type="entry name" value="Ig-like_fold"/>
</dbReference>
<feature type="domain" description="CUB" evidence="4">
    <location>
        <begin position="491"/>
        <end position="612"/>
    </location>
</feature>
<dbReference type="SUPFAM" id="SSF49854">
    <property type="entry name" value="Spermadhesin, CUB domain"/>
    <property type="match status" value="5"/>
</dbReference>
<comment type="caution">
    <text evidence="6">The sequence shown here is derived from an EMBL/GenBank/DDBJ whole genome shotgun (WGS) entry which is preliminary data.</text>
</comment>